<dbReference type="OrthoDB" id="2564476at2759"/>
<organism evidence="1 2">
    <name type="scientific">Kwoniella shandongensis</name>
    <dbReference type="NCBI Taxonomy" id="1734106"/>
    <lineage>
        <taxon>Eukaryota</taxon>
        <taxon>Fungi</taxon>
        <taxon>Dikarya</taxon>
        <taxon>Basidiomycota</taxon>
        <taxon>Agaricomycotina</taxon>
        <taxon>Tremellomycetes</taxon>
        <taxon>Tremellales</taxon>
        <taxon>Cryptococcaceae</taxon>
        <taxon>Kwoniella</taxon>
    </lineage>
</organism>
<dbReference type="AlphaFoldDB" id="A0A5M6C6R9"/>
<name>A0A5M6C6R9_9TREE</name>
<accession>A0A5M6C6R9</accession>
<gene>
    <name evidence="1" type="ORF">CI109_101693</name>
</gene>
<protein>
    <submittedName>
        <fullName evidence="1">Uncharacterized protein</fullName>
    </submittedName>
</protein>
<dbReference type="Proteomes" id="UP000322225">
    <property type="component" value="Chromosome 3"/>
</dbReference>
<reference evidence="1" key="2">
    <citation type="submission" date="2024-01" db="EMBL/GenBank/DDBJ databases">
        <title>Comparative genomics of Cryptococcus and Kwoniella reveals pathogenesis evolution and contrasting modes of karyotype evolution via chromosome fusion or intercentromeric recombination.</title>
        <authorList>
            <person name="Coelho M.A."/>
            <person name="David-Palma M."/>
            <person name="Shea T."/>
            <person name="Bowers K."/>
            <person name="McGinley-Smith S."/>
            <person name="Mohammad A.W."/>
            <person name="Gnirke A."/>
            <person name="Yurkov A.M."/>
            <person name="Nowrousian M."/>
            <person name="Sun S."/>
            <person name="Cuomo C.A."/>
            <person name="Heitman J."/>
        </authorList>
    </citation>
    <scope>NUCLEOTIDE SEQUENCE</scope>
    <source>
        <strain evidence="1">CBS 12478</strain>
    </source>
</reference>
<keyword evidence="2" id="KW-1185">Reference proteome</keyword>
<dbReference type="GeneID" id="43586484"/>
<evidence type="ECO:0000313" key="2">
    <source>
        <dbReference type="Proteomes" id="UP000322225"/>
    </source>
</evidence>
<sequence length="86" mass="9755">MPLKREVESGSGRGSSLTPTKKARVTNSDGKKKYTDEEEARFLAALDKIAKQHLWNELKGDEELSRRGANGIRSHWDALYRKLKKA</sequence>
<dbReference type="EMBL" id="CP144053">
    <property type="protein sequence ID" value="WWD17255.1"/>
    <property type="molecule type" value="Genomic_DNA"/>
</dbReference>
<evidence type="ECO:0000313" key="1">
    <source>
        <dbReference type="EMBL" id="WWD17255.1"/>
    </source>
</evidence>
<dbReference type="RefSeq" id="XP_031863308.1">
    <property type="nucleotide sequence ID" value="XM_032002371.1"/>
</dbReference>
<dbReference type="KEGG" id="ksn:43586484"/>
<proteinExistence type="predicted"/>
<reference evidence="1" key="1">
    <citation type="submission" date="2017-08" db="EMBL/GenBank/DDBJ databases">
        <authorList>
            <person name="Cuomo C."/>
            <person name="Billmyre B."/>
            <person name="Heitman J."/>
        </authorList>
    </citation>
    <scope>NUCLEOTIDE SEQUENCE</scope>
    <source>
        <strain evidence="1">CBS 12478</strain>
    </source>
</reference>